<protein>
    <submittedName>
        <fullName evidence="1">Putative membrane protein</fullName>
    </submittedName>
</protein>
<evidence type="ECO:0000313" key="1">
    <source>
        <dbReference type="EMBL" id="SDZ85075.1"/>
    </source>
</evidence>
<sequence length="130" mass="15033">MNKRIVASLIAAVASGYLLWESLTPVEIVAVHDGDIILVKHFPYLKNRQIAWWEANKDKIQATYGIPHRRNDGSYDLFIQNYGEGYRVDQGTDEDTDLLCFDDMTVETKCIEKAPLMWLGWSQNTGQFYW</sequence>
<dbReference type="EMBL" id="FNQS01000001">
    <property type="protein sequence ID" value="SDZ85075.1"/>
    <property type="molecule type" value="Genomic_DNA"/>
</dbReference>
<dbReference type="Pfam" id="PF06092">
    <property type="entry name" value="DUF943"/>
    <property type="match status" value="1"/>
</dbReference>
<evidence type="ECO:0000313" key="2">
    <source>
        <dbReference type="Proteomes" id="UP000187280"/>
    </source>
</evidence>
<reference evidence="1 2" key="1">
    <citation type="submission" date="2016-10" db="EMBL/GenBank/DDBJ databases">
        <authorList>
            <person name="de Groot N.N."/>
        </authorList>
    </citation>
    <scope>NUCLEOTIDE SEQUENCE [LARGE SCALE GENOMIC DNA]</scope>
    <source>
        <strain evidence="1 2">ATCC 29281</strain>
    </source>
</reference>
<dbReference type="GeneID" id="97763381"/>
<keyword evidence="2" id="KW-1185">Reference proteome</keyword>
<dbReference type="Proteomes" id="UP000187280">
    <property type="component" value="Unassembled WGS sequence"/>
</dbReference>
<dbReference type="AlphaFoldDB" id="A0A1H3WDC1"/>
<dbReference type="RefSeq" id="WP_026742907.1">
    <property type="nucleotide sequence ID" value="NZ_FNQS01000001.1"/>
</dbReference>
<proteinExistence type="predicted"/>
<dbReference type="eggNOG" id="ENOG5032WC0">
    <property type="taxonomic scope" value="Bacteria"/>
</dbReference>
<organism evidence="1 2">
    <name type="scientific">Lonsdalea quercina</name>
    <dbReference type="NCBI Taxonomy" id="71657"/>
    <lineage>
        <taxon>Bacteria</taxon>
        <taxon>Pseudomonadati</taxon>
        <taxon>Pseudomonadota</taxon>
        <taxon>Gammaproteobacteria</taxon>
        <taxon>Enterobacterales</taxon>
        <taxon>Pectobacteriaceae</taxon>
        <taxon>Lonsdalea</taxon>
    </lineage>
</organism>
<gene>
    <name evidence="1" type="ORF">SAMN02982996_00441</name>
</gene>
<dbReference type="InterPro" id="IPR010351">
    <property type="entry name" value="DUF943"/>
</dbReference>
<name>A0A1H3WDC1_9GAMM</name>
<accession>A0A1H3WDC1</accession>